<dbReference type="Proteomes" id="UP000597617">
    <property type="component" value="Unassembled WGS sequence"/>
</dbReference>
<proteinExistence type="inferred from homology"/>
<protein>
    <submittedName>
        <fullName evidence="3">Universal stress protein</fullName>
    </submittedName>
</protein>
<feature type="domain" description="UspA" evidence="2">
    <location>
        <begin position="6"/>
        <end position="135"/>
    </location>
</feature>
<gene>
    <name evidence="3" type="ORF">I2I05_10130</name>
</gene>
<comment type="caution">
    <text evidence="3">The sequence shown here is derived from an EMBL/GenBank/DDBJ whole genome shotgun (WGS) entry which is preliminary data.</text>
</comment>
<dbReference type="RefSeq" id="WP_196282134.1">
    <property type="nucleotide sequence ID" value="NZ_JADQDQ010000004.1"/>
</dbReference>
<reference evidence="3 4" key="1">
    <citation type="submission" date="2020-11" db="EMBL/GenBank/DDBJ databases">
        <authorList>
            <person name="Kim M.K."/>
        </authorList>
    </citation>
    <scope>NUCLEOTIDE SEQUENCE [LARGE SCALE GENOMIC DNA]</scope>
    <source>
        <strain evidence="3 4">BT683</strain>
    </source>
</reference>
<comment type="similarity">
    <text evidence="1">Belongs to the universal stress protein A family.</text>
</comment>
<sequence>MPVSLIVLTDFFQAANRALDYATNLAEPLGARLVLLHVHRDSVIDPEMFTGKLSNLSKEAINLAMRSLASNLTVPVVAEVGHGRVASAAVDTASRHQPALIVLGRPDYPSTPDELVHTTSLDILRLAPFPLLVVPHARATTAPPRRVLVAVDGEPFGLGKNAFSARHLLNCLSAEVTVLYVAPDAEAQDLGSAALEAVRQASLVANPTHLRMRTVVHDNPGRGILATAQATEYDLVVLITRPRSFLGRLFHRSITSQVLLHSPLPVLIVPAL</sequence>
<dbReference type="SUPFAM" id="SSF52402">
    <property type="entry name" value="Adenine nucleotide alpha hydrolases-like"/>
    <property type="match status" value="2"/>
</dbReference>
<evidence type="ECO:0000313" key="4">
    <source>
        <dbReference type="Proteomes" id="UP000597617"/>
    </source>
</evidence>
<evidence type="ECO:0000256" key="1">
    <source>
        <dbReference type="ARBA" id="ARBA00008791"/>
    </source>
</evidence>
<keyword evidence="4" id="KW-1185">Reference proteome</keyword>
<dbReference type="PANTHER" id="PTHR46268:SF15">
    <property type="entry name" value="UNIVERSAL STRESS PROTEIN HP_0031"/>
    <property type="match status" value="1"/>
</dbReference>
<evidence type="ECO:0000313" key="3">
    <source>
        <dbReference type="EMBL" id="MBF9237751.1"/>
    </source>
</evidence>
<organism evidence="3 4">
    <name type="scientific">Hymenobacter jeongseonensis</name>
    <dbReference type="NCBI Taxonomy" id="2791027"/>
    <lineage>
        <taxon>Bacteria</taxon>
        <taxon>Pseudomonadati</taxon>
        <taxon>Bacteroidota</taxon>
        <taxon>Cytophagia</taxon>
        <taxon>Cytophagales</taxon>
        <taxon>Hymenobacteraceae</taxon>
        <taxon>Hymenobacter</taxon>
    </lineage>
</organism>
<dbReference type="PANTHER" id="PTHR46268">
    <property type="entry name" value="STRESS RESPONSE PROTEIN NHAX"/>
    <property type="match status" value="1"/>
</dbReference>
<dbReference type="EMBL" id="JADQDQ010000004">
    <property type="protein sequence ID" value="MBF9237751.1"/>
    <property type="molecule type" value="Genomic_DNA"/>
</dbReference>
<evidence type="ECO:0000259" key="2">
    <source>
        <dbReference type="Pfam" id="PF00582"/>
    </source>
</evidence>
<dbReference type="Pfam" id="PF00582">
    <property type="entry name" value="Usp"/>
    <property type="match status" value="2"/>
</dbReference>
<dbReference type="CDD" id="cd00293">
    <property type="entry name" value="USP-like"/>
    <property type="match status" value="2"/>
</dbReference>
<accession>A0ABS0IHB6</accession>
<dbReference type="Gene3D" id="3.40.50.12370">
    <property type="match status" value="1"/>
</dbReference>
<dbReference type="InterPro" id="IPR006016">
    <property type="entry name" value="UspA"/>
</dbReference>
<name>A0ABS0IHB6_9BACT</name>
<feature type="domain" description="UspA" evidence="2">
    <location>
        <begin position="145"/>
        <end position="270"/>
    </location>
</feature>